<organism evidence="1 2">
    <name type="scientific">Oceanococcus atlanticus</name>
    <dbReference type="NCBI Taxonomy" id="1317117"/>
    <lineage>
        <taxon>Bacteria</taxon>
        <taxon>Pseudomonadati</taxon>
        <taxon>Pseudomonadota</taxon>
        <taxon>Gammaproteobacteria</taxon>
        <taxon>Chromatiales</taxon>
        <taxon>Oceanococcaceae</taxon>
        <taxon>Oceanococcus</taxon>
    </lineage>
</organism>
<proteinExistence type="predicted"/>
<name>A0A1Y1SBN8_9GAMM</name>
<keyword evidence="2" id="KW-1185">Reference proteome</keyword>
<dbReference type="STRING" id="1317117.ATO7_12128"/>
<reference evidence="1 2" key="1">
    <citation type="submission" date="2013-04" db="EMBL/GenBank/DDBJ databases">
        <title>Oceanococcus atlanticus 22II-S10r2 Genome Sequencing.</title>
        <authorList>
            <person name="Lai Q."/>
            <person name="Li G."/>
            <person name="Shao Z."/>
        </authorList>
    </citation>
    <scope>NUCLEOTIDE SEQUENCE [LARGE SCALE GENOMIC DNA]</scope>
    <source>
        <strain evidence="1 2">22II-S10r2</strain>
    </source>
</reference>
<evidence type="ECO:0000313" key="1">
    <source>
        <dbReference type="EMBL" id="ORE86041.1"/>
    </source>
</evidence>
<gene>
    <name evidence="1" type="ORF">ATO7_12128</name>
</gene>
<protein>
    <submittedName>
        <fullName evidence="1">Uncharacterized protein</fullName>
    </submittedName>
</protein>
<dbReference type="Proteomes" id="UP000192342">
    <property type="component" value="Unassembled WGS sequence"/>
</dbReference>
<evidence type="ECO:0000313" key="2">
    <source>
        <dbReference type="Proteomes" id="UP000192342"/>
    </source>
</evidence>
<dbReference type="AlphaFoldDB" id="A0A1Y1SBN8"/>
<accession>A0A1Y1SBN8</accession>
<dbReference type="EMBL" id="AQQV01000003">
    <property type="protein sequence ID" value="ORE86041.1"/>
    <property type="molecule type" value="Genomic_DNA"/>
</dbReference>
<sequence length="219" mass="24910">MFDHRVGLQDKDREDHVLQLARRTYAKPREALESIISAEKTIRADRTKNRVDHDLRVHKLATKAKDEHLAASLKASDEVKRAIDEINATFDKGFRSRQTEKQAEEIRRHIKELKSKEDRRAFMGSADEDVVAAVLSSKPFLCGLSDTDVVAIRHAAEKRWFPDLVARRQKLTTANEMLDEIYHAGIRELNNFISPDADKTEELARQADLAAKGLPPAPH</sequence>
<comment type="caution">
    <text evidence="1">The sequence shown here is derived from an EMBL/GenBank/DDBJ whole genome shotgun (WGS) entry which is preliminary data.</text>
</comment>